<evidence type="ECO:0000313" key="3">
    <source>
        <dbReference type="Proteomes" id="UP001223720"/>
    </source>
</evidence>
<dbReference type="RefSeq" id="WP_283536095.1">
    <property type="nucleotide sequence ID" value="NZ_CP073633.1"/>
</dbReference>
<evidence type="ECO:0008006" key="4">
    <source>
        <dbReference type="Google" id="ProtNLM"/>
    </source>
</evidence>
<dbReference type="Proteomes" id="UP001223720">
    <property type="component" value="Chromosome"/>
</dbReference>
<gene>
    <name evidence="2" type="ORF">KEC54_10685</name>
</gene>
<dbReference type="AlphaFoldDB" id="A0AAX3WPI0"/>
<protein>
    <recommendedName>
        <fullName evidence="4">YbaB/EbfC DNA-binding family protein</fullName>
    </recommendedName>
</protein>
<sequence length="120" mass="13363">MSELREEVRLGTLRRMRQALAETEDRLARLRDDGRSPDDREVREAEAYRDALGRDIGEAAGPQEDLVVTVTLRADGELVVSSPGTPPHRIVAIRAKRARAAGQRVAELVEEALAARERRP</sequence>
<dbReference type="EMBL" id="CP073633">
    <property type="protein sequence ID" value="WHQ71969.1"/>
    <property type="molecule type" value="Genomic_DNA"/>
</dbReference>
<evidence type="ECO:0000313" key="2">
    <source>
        <dbReference type="EMBL" id="WHQ71969.1"/>
    </source>
</evidence>
<feature type="region of interest" description="Disordered" evidence="1">
    <location>
        <begin position="24"/>
        <end position="43"/>
    </location>
</feature>
<proteinExistence type="predicted"/>
<name>A0AAX3WPI0_METEX</name>
<accession>A0AAX3WPI0</accession>
<reference evidence="2" key="1">
    <citation type="journal article" date="2022" name="Biotechnol. Bioprocess Eng.">
        <title>Pan-genome Analysis Reveals Comparative Genomic Features of Central Metabolic Pathways in Methylorubrum extorquens.</title>
        <authorList>
            <person name="Lee G.M."/>
            <person name="Scott-Nevros Z.K."/>
            <person name="Lee S.-M."/>
            <person name="Kim D."/>
        </authorList>
    </citation>
    <scope>NUCLEOTIDE SEQUENCE</scope>
    <source>
        <strain evidence="2">ATCC 55366</strain>
    </source>
</reference>
<evidence type="ECO:0000256" key="1">
    <source>
        <dbReference type="SAM" id="MobiDB-lite"/>
    </source>
</evidence>
<organism evidence="2 3">
    <name type="scientific">Methylorubrum extorquens</name>
    <name type="common">Methylobacterium dichloromethanicum</name>
    <name type="synonym">Methylobacterium extorquens</name>
    <dbReference type="NCBI Taxonomy" id="408"/>
    <lineage>
        <taxon>Bacteria</taxon>
        <taxon>Pseudomonadati</taxon>
        <taxon>Pseudomonadota</taxon>
        <taxon>Alphaproteobacteria</taxon>
        <taxon>Hyphomicrobiales</taxon>
        <taxon>Methylobacteriaceae</taxon>
        <taxon>Methylorubrum</taxon>
    </lineage>
</organism>